<dbReference type="GO" id="GO:0140664">
    <property type="term" value="F:ATP-dependent DNA damage sensor activity"/>
    <property type="evidence" value="ECO:0007669"/>
    <property type="project" value="InterPro"/>
</dbReference>
<dbReference type="InterPro" id="IPR027417">
    <property type="entry name" value="P-loop_NTPase"/>
</dbReference>
<evidence type="ECO:0000256" key="3">
    <source>
        <dbReference type="ARBA" id="ARBA00022763"/>
    </source>
</evidence>
<accession>A0A182PQQ7</accession>
<evidence type="ECO:0000313" key="8">
    <source>
        <dbReference type="EnsemblMetazoa" id="AEPI009288-PA"/>
    </source>
</evidence>
<dbReference type="GO" id="GO:0033065">
    <property type="term" value="C:Rad51C-XRCC3 complex"/>
    <property type="evidence" value="ECO:0007669"/>
    <property type="project" value="TreeGrafter"/>
</dbReference>
<dbReference type="Gene3D" id="3.40.50.300">
    <property type="entry name" value="P-loop containing nucleotide triphosphate hydrolases"/>
    <property type="match status" value="1"/>
</dbReference>
<evidence type="ECO:0000256" key="2">
    <source>
        <dbReference type="ARBA" id="ARBA00022741"/>
    </source>
</evidence>
<dbReference type="GO" id="GO:0071140">
    <property type="term" value="P:resolution of mitotic recombination intermediates"/>
    <property type="evidence" value="ECO:0007669"/>
    <property type="project" value="TreeGrafter"/>
</dbReference>
<dbReference type="InterPro" id="IPR047348">
    <property type="entry name" value="XRCC3-like_C"/>
</dbReference>
<keyword evidence="4" id="KW-0067">ATP-binding</keyword>
<dbReference type="InterPro" id="IPR020588">
    <property type="entry name" value="RecA_ATP-bd"/>
</dbReference>
<keyword evidence="5" id="KW-0234">DNA repair</keyword>
<dbReference type="Proteomes" id="UP000075885">
    <property type="component" value="Unassembled WGS sequence"/>
</dbReference>
<dbReference type="GO" id="GO:0045003">
    <property type="term" value="P:double-strand break repair via synthesis-dependent strand annealing"/>
    <property type="evidence" value="ECO:0007669"/>
    <property type="project" value="TreeGrafter"/>
</dbReference>
<dbReference type="PANTHER" id="PTHR46487">
    <property type="entry name" value="DNA REPAIR PROTEIN XRCC3"/>
    <property type="match status" value="1"/>
</dbReference>
<evidence type="ECO:0000256" key="5">
    <source>
        <dbReference type="ARBA" id="ARBA00023204"/>
    </source>
</evidence>
<dbReference type="GO" id="GO:0090656">
    <property type="term" value="P:t-circle formation"/>
    <property type="evidence" value="ECO:0007669"/>
    <property type="project" value="TreeGrafter"/>
</dbReference>
<dbReference type="InterPro" id="IPR013632">
    <property type="entry name" value="Rad51_C"/>
</dbReference>
<name>A0A182PQQ7_9DIPT</name>
<keyword evidence="3" id="KW-0227">DNA damage</keyword>
<evidence type="ECO:0000313" key="9">
    <source>
        <dbReference type="Proteomes" id="UP000075885"/>
    </source>
</evidence>
<dbReference type="SMART" id="SM00382">
    <property type="entry name" value="AAA"/>
    <property type="match status" value="1"/>
</dbReference>
<evidence type="ECO:0000259" key="7">
    <source>
        <dbReference type="PROSITE" id="PS50162"/>
    </source>
</evidence>
<keyword evidence="9" id="KW-1185">Reference proteome</keyword>
<dbReference type="GO" id="GO:0000722">
    <property type="term" value="P:telomere maintenance via recombination"/>
    <property type="evidence" value="ECO:0007669"/>
    <property type="project" value="TreeGrafter"/>
</dbReference>
<dbReference type="VEuPathDB" id="VectorBase:AEPI009288"/>
<dbReference type="AlphaFoldDB" id="A0A182PQQ7"/>
<reference evidence="9" key="1">
    <citation type="submission" date="2013-03" db="EMBL/GenBank/DDBJ databases">
        <title>The Genome Sequence of Anopheles epiroticus epiroticus2.</title>
        <authorList>
            <consortium name="The Broad Institute Genomics Platform"/>
            <person name="Neafsey D.E."/>
            <person name="Howell P."/>
            <person name="Walker B."/>
            <person name="Young S.K."/>
            <person name="Zeng Q."/>
            <person name="Gargeya S."/>
            <person name="Fitzgerald M."/>
            <person name="Haas B."/>
            <person name="Abouelleil A."/>
            <person name="Allen A.W."/>
            <person name="Alvarado L."/>
            <person name="Arachchi H.M."/>
            <person name="Berlin A.M."/>
            <person name="Chapman S.B."/>
            <person name="Gainer-Dewar J."/>
            <person name="Goldberg J."/>
            <person name="Griggs A."/>
            <person name="Gujja S."/>
            <person name="Hansen M."/>
            <person name="Howarth C."/>
            <person name="Imamovic A."/>
            <person name="Ireland A."/>
            <person name="Larimer J."/>
            <person name="McCowan C."/>
            <person name="Murphy C."/>
            <person name="Pearson M."/>
            <person name="Poon T.W."/>
            <person name="Priest M."/>
            <person name="Roberts A."/>
            <person name="Saif S."/>
            <person name="Shea T."/>
            <person name="Sisk P."/>
            <person name="Sykes S."/>
            <person name="Wortman J."/>
            <person name="Nusbaum C."/>
            <person name="Birren B."/>
        </authorList>
    </citation>
    <scope>NUCLEOTIDE SEQUENCE [LARGE SCALE GENOMIC DNA]</scope>
    <source>
        <strain evidence="9">Epiroticus2</strain>
    </source>
</reference>
<dbReference type="GO" id="GO:0005657">
    <property type="term" value="C:replication fork"/>
    <property type="evidence" value="ECO:0007669"/>
    <property type="project" value="TreeGrafter"/>
</dbReference>
<comment type="subcellular location">
    <subcellularLocation>
        <location evidence="1">Nucleus</location>
    </subcellularLocation>
</comment>
<keyword evidence="6" id="KW-0539">Nucleus</keyword>
<organism evidence="8 9">
    <name type="scientific">Anopheles epiroticus</name>
    <dbReference type="NCBI Taxonomy" id="199890"/>
    <lineage>
        <taxon>Eukaryota</taxon>
        <taxon>Metazoa</taxon>
        <taxon>Ecdysozoa</taxon>
        <taxon>Arthropoda</taxon>
        <taxon>Hexapoda</taxon>
        <taxon>Insecta</taxon>
        <taxon>Pterygota</taxon>
        <taxon>Neoptera</taxon>
        <taxon>Endopterygota</taxon>
        <taxon>Diptera</taxon>
        <taxon>Nematocera</taxon>
        <taxon>Culicoidea</taxon>
        <taxon>Culicidae</taxon>
        <taxon>Anophelinae</taxon>
        <taxon>Anopheles</taxon>
    </lineage>
</organism>
<dbReference type="PROSITE" id="PS50162">
    <property type="entry name" value="RECA_2"/>
    <property type="match status" value="1"/>
</dbReference>
<evidence type="ECO:0000256" key="4">
    <source>
        <dbReference type="ARBA" id="ARBA00022840"/>
    </source>
</evidence>
<feature type="domain" description="RecA family profile 1" evidence="7">
    <location>
        <begin position="21"/>
        <end position="193"/>
    </location>
</feature>
<proteinExistence type="predicted"/>
<dbReference type="SUPFAM" id="SSF52540">
    <property type="entry name" value="P-loop containing nucleoside triphosphate hydrolases"/>
    <property type="match status" value="1"/>
</dbReference>
<dbReference type="InterPro" id="IPR003593">
    <property type="entry name" value="AAA+_ATPase"/>
</dbReference>
<dbReference type="GO" id="GO:0000400">
    <property type="term" value="F:four-way junction DNA binding"/>
    <property type="evidence" value="ECO:0007669"/>
    <property type="project" value="TreeGrafter"/>
</dbReference>
<reference evidence="8" key="2">
    <citation type="submission" date="2020-05" db="UniProtKB">
        <authorList>
            <consortium name="EnsemblMetazoa"/>
        </authorList>
    </citation>
    <scope>IDENTIFICATION</scope>
    <source>
        <strain evidence="8">Epiroticus2</strain>
    </source>
</reference>
<protein>
    <recommendedName>
        <fullName evidence="7">RecA family profile 1 domain-containing protein</fullName>
    </recommendedName>
</protein>
<evidence type="ECO:0000256" key="1">
    <source>
        <dbReference type="ARBA" id="ARBA00004123"/>
    </source>
</evidence>
<dbReference type="EnsemblMetazoa" id="AEPI009288-RA">
    <property type="protein sequence ID" value="AEPI009288-PA"/>
    <property type="gene ID" value="AEPI009288"/>
</dbReference>
<sequence>METEFEGFCSGSEILTKYAERWRKVSFGVPVLDRLTGGGIGSRGIFELAGDPGSGKTQIALKLALAAQRTVPNSTVVYICTEHMFPSRRLLQMEAEYKRQTVPDTEGQEHSFADHILVEHVRCVPTLMACLFDRLPKLLEKAKVSVLIVDSITSPFTEEKDYVLRAETFRTIVHRLHQLQEQHNFAILVTNQVRSVIDSATLDDQRTVPALGLAWSTLVHTRLQLARTHGTNNRRCTVVFGPSLIPKHGYYHIDESGPVDAVDDQRSFLVDDQY</sequence>
<dbReference type="STRING" id="199890.A0A182PQQ7"/>
<evidence type="ECO:0000256" key="6">
    <source>
        <dbReference type="ARBA" id="ARBA00023242"/>
    </source>
</evidence>
<dbReference type="CDD" id="cd19491">
    <property type="entry name" value="XRCC3"/>
    <property type="match status" value="1"/>
</dbReference>
<keyword evidence="2" id="KW-0547">Nucleotide-binding</keyword>
<dbReference type="Pfam" id="PF08423">
    <property type="entry name" value="Rad51"/>
    <property type="match status" value="1"/>
</dbReference>
<dbReference type="GO" id="GO:0005524">
    <property type="term" value="F:ATP binding"/>
    <property type="evidence" value="ECO:0007669"/>
    <property type="project" value="UniProtKB-KW"/>
</dbReference>
<dbReference type="PANTHER" id="PTHR46487:SF1">
    <property type="entry name" value="DNA REPAIR PROTEIN XRCC3"/>
    <property type="match status" value="1"/>
</dbReference>